<reference evidence="4" key="1">
    <citation type="journal article" date="2022" name="Arch. Microbiol.">
        <title>Microbulbifer okhotskensis sp. nov., isolated from a deep bottom sediment of the Okhotsk Sea.</title>
        <authorList>
            <person name="Romanenko L."/>
            <person name="Kurilenko V."/>
            <person name="Otstavnykh N."/>
            <person name="Velansky P."/>
            <person name="Isaeva M."/>
            <person name="Mikhailov V."/>
        </authorList>
    </citation>
    <scope>NUCLEOTIDE SEQUENCE</scope>
    <source>
        <strain evidence="4">OS29</strain>
    </source>
</reference>
<dbReference type="AlphaFoldDB" id="A0A9X2EIQ1"/>
<organism evidence="4 5">
    <name type="scientific">Microbulbifer okhotskensis</name>
    <dbReference type="NCBI Taxonomy" id="2926617"/>
    <lineage>
        <taxon>Bacteria</taxon>
        <taxon>Pseudomonadati</taxon>
        <taxon>Pseudomonadota</taxon>
        <taxon>Gammaproteobacteria</taxon>
        <taxon>Cellvibrionales</taxon>
        <taxon>Microbulbiferaceae</taxon>
        <taxon>Microbulbifer</taxon>
    </lineage>
</organism>
<evidence type="ECO:0000256" key="2">
    <source>
        <dbReference type="SAM" id="MobiDB-lite"/>
    </source>
</evidence>
<keyword evidence="3" id="KW-1133">Transmembrane helix</keyword>
<dbReference type="InterPro" id="IPR007470">
    <property type="entry name" value="HemX"/>
</dbReference>
<evidence type="ECO:0000313" key="4">
    <source>
        <dbReference type="EMBL" id="MCO1332989.1"/>
    </source>
</evidence>
<evidence type="ECO:0000256" key="3">
    <source>
        <dbReference type="SAM" id="Phobius"/>
    </source>
</evidence>
<dbReference type="RefSeq" id="WP_252464156.1">
    <property type="nucleotide sequence ID" value="NZ_JALBWM010000003.1"/>
</dbReference>
<keyword evidence="3" id="KW-0472">Membrane</keyword>
<feature type="coiled-coil region" evidence="1">
    <location>
        <begin position="139"/>
        <end position="173"/>
    </location>
</feature>
<dbReference type="EMBL" id="JALBWM010000003">
    <property type="protein sequence ID" value="MCO1332989.1"/>
    <property type="molecule type" value="Genomic_DNA"/>
</dbReference>
<evidence type="ECO:0000256" key="1">
    <source>
        <dbReference type="SAM" id="Coils"/>
    </source>
</evidence>
<accession>A0A9X2EIQ1</accession>
<sequence>MTEKKDQNVAATSESPKGAKTADSKSNFANSTQGEKAKSGATVAQSSGYGWWLLFIVVLIALASLAWFNWPQFRERVGAHLDFLPTTQPTSEIPLESAPQAETPTSNEAATQTPTPDIAPENPAPAPTQAQAPDYSSDFHQLEQANATLRDQMEHQNRAIAGLRQQLAVMQRSVTAQASRLGQLGNVSRDDWLLAEADYLLRLANQRLLLEDDSRAALGLVERVDEILREVDLPDLYGVRQQLAREITALKLVQNIDRQGLYLRLRALEEQLIRANIQPQFNMESVKQPREMQPTSDDGAPLWEREWHNFTRFMRDSVRPIDGDINPVMLSPQSEARFRQTLRLYMEQAQLALLRGDTTVYKDALDSARDLLLTYSTASPQRKALAQQLTELSEQRIQVEIPDLSASQLALRNYIERLHKTSGQETSAPQQEDSQ</sequence>
<comment type="caution">
    <text evidence="4">The sequence shown here is derived from an EMBL/GenBank/DDBJ whole genome shotgun (WGS) entry which is preliminary data.</text>
</comment>
<keyword evidence="5" id="KW-1185">Reference proteome</keyword>
<keyword evidence="4" id="KW-0489">Methyltransferase</keyword>
<feature type="transmembrane region" description="Helical" evidence="3">
    <location>
        <begin position="49"/>
        <end position="68"/>
    </location>
</feature>
<dbReference type="Proteomes" id="UP001139028">
    <property type="component" value="Unassembled WGS sequence"/>
</dbReference>
<feature type="compositionally biased region" description="Polar residues" evidence="2">
    <location>
        <begin position="24"/>
        <end position="34"/>
    </location>
</feature>
<feature type="region of interest" description="Disordered" evidence="2">
    <location>
        <begin position="1"/>
        <end position="38"/>
    </location>
</feature>
<evidence type="ECO:0000313" key="5">
    <source>
        <dbReference type="Proteomes" id="UP001139028"/>
    </source>
</evidence>
<feature type="region of interest" description="Disordered" evidence="2">
    <location>
        <begin position="88"/>
        <end position="134"/>
    </location>
</feature>
<feature type="compositionally biased region" description="Polar residues" evidence="2">
    <location>
        <begin position="100"/>
        <end position="115"/>
    </location>
</feature>
<dbReference type="GO" id="GO:0032259">
    <property type="term" value="P:methylation"/>
    <property type="evidence" value="ECO:0007669"/>
    <property type="project" value="UniProtKB-KW"/>
</dbReference>
<dbReference type="GO" id="GO:0004851">
    <property type="term" value="F:uroporphyrin-III C-methyltransferase activity"/>
    <property type="evidence" value="ECO:0007669"/>
    <property type="project" value="UniProtKB-EC"/>
</dbReference>
<keyword evidence="1" id="KW-0175">Coiled coil</keyword>
<dbReference type="EC" id="2.1.1.107" evidence="4"/>
<name>A0A9X2EIQ1_9GAMM</name>
<proteinExistence type="predicted"/>
<protein>
    <submittedName>
        <fullName evidence="4">Uroporphyrinogen-III C-methyltransferase</fullName>
        <ecNumber evidence="4">2.1.1.107</ecNumber>
    </submittedName>
</protein>
<keyword evidence="3" id="KW-0812">Transmembrane</keyword>
<dbReference type="Pfam" id="PF04375">
    <property type="entry name" value="HemX"/>
    <property type="match status" value="1"/>
</dbReference>
<dbReference type="PANTHER" id="PTHR38043:SF1">
    <property type="entry name" value="PROTEIN HEMX"/>
    <property type="match status" value="1"/>
</dbReference>
<gene>
    <name evidence="4" type="ORF">MO867_01425</name>
</gene>
<dbReference type="PANTHER" id="PTHR38043">
    <property type="entry name" value="PROTEIN HEMX"/>
    <property type="match status" value="1"/>
</dbReference>
<keyword evidence="4" id="KW-0808">Transferase</keyword>